<name>A0A8J2KUL9_9HEXA</name>
<keyword evidence="4" id="KW-0732">Signal</keyword>
<dbReference type="PANTHER" id="PTHR10380">
    <property type="entry name" value="CUTICLE PROTEIN"/>
    <property type="match status" value="1"/>
</dbReference>
<dbReference type="OrthoDB" id="6515429at2759"/>
<feature type="chain" id="PRO_5035257628" evidence="4">
    <location>
        <begin position="17"/>
        <end position="397"/>
    </location>
</feature>
<evidence type="ECO:0000256" key="3">
    <source>
        <dbReference type="SAM" id="MobiDB-lite"/>
    </source>
</evidence>
<feature type="region of interest" description="Disordered" evidence="3">
    <location>
        <begin position="30"/>
        <end position="104"/>
    </location>
</feature>
<protein>
    <submittedName>
        <fullName evidence="5">Uncharacterized protein</fullName>
    </submittedName>
</protein>
<organism evidence="5 6">
    <name type="scientific">Allacma fusca</name>
    <dbReference type="NCBI Taxonomy" id="39272"/>
    <lineage>
        <taxon>Eukaryota</taxon>
        <taxon>Metazoa</taxon>
        <taxon>Ecdysozoa</taxon>
        <taxon>Arthropoda</taxon>
        <taxon>Hexapoda</taxon>
        <taxon>Collembola</taxon>
        <taxon>Symphypleona</taxon>
        <taxon>Sminthuridae</taxon>
        <taxon>Allacma</taxon>
    </lineage>
</organism>
<evidence type="ECO:0000313" key="6">
    <source>
        <dbReference type="Proteomes" id="UP000708208"/>
    </source>
</evidence>
<evidence type="ECO:0000256" key="2">
    <source>
        <dbReference type="PROSITE-ProRule" id="PRU00497"/>
    </source>
</evidence>
<feature type="region of interest" description="Disordered" evidence="3">
    <location>
        <begin position="225"/>
        <end position="258"/>
    </location>
</feature>
<dbReference type="PANTHER" id="PTHR10380:SF173">
    <property type="entry name" value="CUTICULAR PROTEIN 47EF, ISOFORM C-RELATED"/>
    <property type="match status" value="1"/>
</dbReference>
<dbReference type="InterPro" id="IPR000618">
    <property type="entry name" value="Insect_cuticle"/>
</dbReference>
<dbReference type="GO" id="GO:0062129">
    <property type="term" value="C:chitin-based extracellular matrix"/>
    <property type="evidence" value="ECO:0007669"/>
    <property type="project" value="TreeGrafter"/>
</dbReference>
<keyword evidence="6" id="KW-1185">Reference proteome</keyword>
<dbReference type="InterPro" id="IPR031311">
    <property type="entry name" value="CHIT_BIND_RR_consensus"/>
</dbReference>
<dbReference type="Pfam" id="PF00379">
    <property type="entry name" value="Chitin_bind_4"/>
    <property type="match status" value="1"/>
</dbReference>
<sequence>MKVALVIVLLAVSVSGSSYRNQGYVYSNYGSAEDSRRPNEDQSRQNIQLPVQGGRQFSQNIRRPAENPQSSIDDTNTRPVQTTRRQDSALEKPHDQGLRSPYEGTYERLERPHGQYVRKRVVKKVVPMVRRVMETDHNGTYNMETETGDGIRRVVRGSLKQMPNSSPVAVSSGTISWTSPEGTNFSLSYTADENGFHPVGDHLPTPPPTPEAILKSLALLPKLKDDESSSSLRGREDNPVNVRSGIIEPPSRSSIRGEAAFSRGSPVPKVYQNYFNVHRPYPTEQSSSVEVNVPQEATNPKPIIPTQRPSFVPPAEPTNTLENLAPAAPDMGAIATTPIGIISISPIPTRPTHTIIEAPLVPILVGPPAIPLRTNIKTKNFSIDSDDKRTIYSIGTQ</sequence>
<gene>
    <name evidence="5" type="ORF">AFUS01_LOCUS33875</name>
</gene>
<dbReference type="GO" id="GO:0008010">
    <property type="term" value="F:structural constituent of chitin-based larval cuticle"/>
    <property type="evidence" value="ECO:0007669"/>
    <property type="project" value="TreeGrafter"/>
</dbReference>
<feature type="compositionally biased region" description="Basic and acidic residues" evidence="3">
    <location>
        <begin position="33"/>
        <end position="43"/>
    </location>
</feature>
<feature type="compositionally biased region" description="Basic and acidic residues" evidence="3">
    <location>
        <begin position="225"/>
        <end position="238"/>
    </location>
</feature>
<feature type="signal peptide" evidence="4">
    <location>
        <begin position="1"/>
        <end position="16"/>
    </location>
</feature>
<feature type="compositionally biased region" description="Basic and acidic residues" evidence="3">
    <location>
        <begin position="84"/>
        <end position="97"/>
    </location>
</feature>
<dbReference type="Proteomes" id="UP000708208">
    <property type="component" value="Unassembled WGS sequence"/>
</dbReference>
<accession>A0A8J2KUL9</accession>
<dbReference type="PROSITE" id="PS00233">
    <property type="entry name" value="CHIT_BIND_RR_1"/>
    <property type="match status" value="1"/>
</dbReference>
<reference evidence="5" key="1">
    <citation type="submission" date="2021-06" db="EMBL/GenBank/DDBJ databases">
        <authorList>
            <person name="Hodson N. C."/>
            <person name="Mongue J. A."/>
            <person name="Jaron S. K."/>
        </authorList>
    </citation>
    <scope>NUCLEOTIDE SEQUENCE</scope>
</reference>
<dbReference type="PROSITE" id="PS51155">
    <property type="entry name" value="CHIT_BIND_RR_2"/>
    <property type="match status" value="1"/>
</dbReference>
<dbReference type="AlphaFoldDB" id="A0A8J2KUL9"/>
<dbReference type="InterPro" id="IPR050468">
    <property type="entry name" value="Cuticle_Struct_Prot"/>
</dbReference>
<feature type="compositionally biased region" description="Polar residues" evidence="3">
    <location>
        <begin position="44"/>
        <end position="83"/>
    </location>
</feature>
<evidence type="ECO:0000256" key="1">
    <source>
        <dbReference type="ARBA" id="ARBA00022460"/>
    </source>
</evidence>
<dbReference type="EMBL" id="CAJVCH010530271">
    <property type="protein sequence ID" value="CAG7823674.1"/>
    <property type="molecule type" value="Genomic_DNA"/>
</dbReference>
<evidence type="ECO:0000313" key="5">
    <source>
        <dbReference type="EMBL" id="CAG7823674.1"/>
    </source>
</evidence>
<keyword evidence="1 2" id="KW-0193">Cuticle</keyword>
<proteinExistence type="predicted"/>
<evidence type="ECO:0000256" key="4">
    <source>
        <dbReference type="SAM" id="SignalP"/>
    </source>
</evidence>
<comment type="caution">
    <text evidence="5">The sequence shown here is derived from an EMBL/GenBank/DDBJ whole genome shotgun (WGS) entry which is preliminary data.</text>
</comment>